<evidence type="ECO:0000313" key="3">
    <source>
        <dbReference type="EMBL" id="KAK1137864.1"/>
    </source>
</evidence>
<feature type="compositionally biased region" description="Polar residues" evidence="2">
    <location>
        <begin position="71"/>
        <end position="85"/>
    </location>
</feature>
<dbReference type="InterPro" id="IPR050328">
    <property type="entry name" value="Dev_Immune_Receptor"/>
</dbReference>
<proteinExistence type="predicted"/>
<dbReference type="PANTHER" id="PTHR24373">
    <property type="entry name" value="SLIT RELATED LEUCINE-RICH REPEAT NEURONAL PROTEIN"/>
    <property type="match status" value="1"/>
</dbReference>
<keyword evidence="4" id="KW-1185">Reference proteome</keyword>
<accession>A0AA40GHK8</accession>
<comment type="caution">
    <text evidence="3">The sequence shown here is derived from an EMBL/GenBank/DDBJ whole genome shotgun (WGS) entry which is preliminary data.</text>
</comment>
<dbReference type="Proteomes" id="UP001177670">
    <property type="component" value="Unassembled WGS sequence"/>
</dbReference>
<keyword evidence="1" id="KW-0732">Signal</keyword>
<organism evidence="3 4">
    <name type="scientific">Melipona bicolor</name>
    <dbReference type="NCBI Taxonomy" id="60889"/>
    <lineage>
        <taxon>Eukaryota</taxon>
        <taxon>Metazoa</taxon>
        <taxon>Ecdysozoa</taxon>
        <taxon>Arthropoda</taxon>
        <taxon>Hexapoda</taxon>
        <taxon>Insecta</taxon>
        <taxon>Pterygota</taxon>
        <taxon>Neoptera</taxon>
        <taxon>Endopterygota</taxon>
        <taxon>Hymenoptera</taxon>
        <taxon>Apocrita</taxon>
        <taxon>Aculeata</taxon>
        <taxon>Apoidea</taxon>
        <taxon>Anthophila</taxon>
        <taxon>Apidae</taxon>
        <taxon>Melipona</taxon>
    </lineage>
</organism>
<dbReference type="AlphaFoldDB" id="A0AA40GHK8"/>
<sequence>MTMSTTVTALITLLKFRAGIRKSNLSRVEVTLASIQPVARASATTGTAPTAKFDSTRRRRDCCEYQRNAKDTPSVQRAPRSSQEYSHPAGPAARIKSVWNSAEQRSRRDDVIRDLIRLIAFDPSYNAPTRIDTRTIRDVFFLRTLDFRNNTINRSDSNAFLPLYNLHTLEPSKNRLHNLGAQLFNRPFVLSRLTLLRNSIANLKPLAFRDCSNLKELYLSETEQITVPYAPRDFALLKTLDHGENRSSLYNSSFRNLDQLIGSRTRITYRHVVIHGKINTRREPLFPDIDDAHHANDLNIIKLTMVTPEVRNDAGGFLAANYGKQQHQDDCITSDNEIVGSSHSIEILQTQYLLKTSHENNVTAETVHNSLPGFSSKKLKFQTDKTLSSLLLELRRASEQEHPRIGRSGSTL</sequence>
<feature type="compositionally biased region" description="Basic and acidic residues" evidence="2">
    <location>
        <begin position="61"/>
        <end position="70"/>
    </location>
</feature>
<dbReference type="SUPFAM" id="SSF52058">
    <property type="entry name" value="L domain-like"/>
    <property type="match status" value="1"/>
</dbReference>
<dbReference type="EMBL" id="JAHYIQ010000001">
    <property type="protein sequence ID" value="KAK1137864.1"/>
    <property type="molecule type" value="Genomic_DNA"/>
</dbReference>
<feature type="region of interest" description="Disordered" evidence="2">
    <location>
        <begin position="39"/>
        <end position="89"/>
    </location>
</feature>
<reference evidence="3" key="1">
    <citation type="submission" date="2021-10" db="EMBL/GenBank/DDBJ databases">
        <title>Melipona bicolor Genome sequencing and assembly.</title>
        <authorList>
            <person name="Araujo N.S."/>
            <person name="Arias M.C."/>
        </authorList>
    </citation>
    <scope>NUCLEOTIDE SEQUENCE</scope>
    <source>
        <strain evidence="3">USP_2M_L1-L4_2017</strain>
        <tissue evidence="3">Whole body</tissue>
    </source>
</reference>
<evidence type="ECO:0000256" key="1">
    <source>
        <dbReference type="ARBA" id="ARBA00022729"/>
    </source>
</evidence>
<dbReference type="PANTHER" id="PTHR24373:SF275">
    <property type="entry name" value="TIR DOMAIN-CONTAINING PROTEIN"/>
    <property type="match status" value="1"/>
</dbReference>
<gene>
    <name evidence="3" type="ORF">K0M31_002358</name>
</gene>
<dbReference type="InterPro" id="IPR032675">
    <property type="entry name" value="LRR_dom_sf"/>
</dbReference>
<evidence type="ECO:0000313" key="4">
    <source>
        <dbReference type="Proteomes" id="UP001177670"/>
    </source>
</evidence>
<dbReference type="Gene3D" id="3.80.10.10">
    <property type="entry name" value="Ribonuclease Inhibitor"/>
    <property type="match status" value="1"/>
</dbReference>
<protein>
    <submittedName>
        <fullName evidence="3">Uncharacterized protein</fullName>
    </submittedName>
</protein>
<evidence type="ECO:0000256" key="2">
    <source>
        <dbReference type="SAM" id="MobiDB-lite"/>
    </source>
</evidence>
<name>A0AA40GHK8_9HYME</name>